<keyword evidence="4" id="KW-1185">Reference proteome</keyword>
<evidence type="ECO:0000313" key="4">
    <source>
        <dbReference type="Proteomes" id="UP001482186"/>
    </source>
</evidence>
<evidence type="ECO:0000256" key="2">
    <source>
        <dbReference type="SAM" id="Phobius"/>
    </source>
</evidence>
<dbReference type="RefSeq" id="WP_349116104.1">
    <property type="nucleotide sequence ID" value="NZ_JBBNFM010000007.1"/>
</dbReference>
<comment type="caution">
    <text evidence="3">The sequence shown here is derived from an EMBL/GenBank/DDBJ whole genome shotgun (WGS) entry which is preliminary data.</text>
</comment>
<evidence type="ECO:0008006" key="5">
    <source>
        <dbReference type="Google" id="ProtNLM"/>
    </source>
</evidence>
<dbReference type="Proteomes" id="UP001482186">
    <property type="component" value="Unassembled WGS sequence"/>
</dbReference>
<feature type="transmembrane region" description="Helical" evidence="2">
    <location>
        <begin position="102"/>
        <end position="124"/>
    </location>
</feature>
<evidence type="ECO:0000256" key="1">
    <source>
        <dbReference type="SAM" id="MobiDB-lite"/>
    </source>
</evidence>
<name>A0ABV1EIX1_9FIRM</name>
<dbReference type="EMBL" id="JBBNFM010000007">
    <property type="protein sequence ID" value="MEQ2454507.1"/>
    <property type="molecule type" value="Genomic_DNA"/>
</dbReference>
<evidence type="ECO:0000313" key="3">
    <source>
        <dbReference type="EMBL" id="MEQ2454507.1"/>
    </source>
</evidence>
<organism evidence="3 4">
    <name type="scientific">Coprococcus ammoniilyticus</name>
    <dbReference type="NCBI Taxonomy" id="2981785"/>
    <lineage>
        <taxon>Bacteria</taxon>
        <taxon>Bacillati</taxon>
        <taxon>Bacillota</taxon>
        <taxon>Clostridia</taxon>
        <taxon>Lachnospirales</taxon>
        <taxon>Lachnospiraceae</taxon>
        <taxon>Coprococcus</taxon>
    </lineage>
</organism>
<feature type="compositionally biased region" description="Polar residues" evidence="1">
    <location>
        <begin position="23"/>
        <end position="51"/>
    </location>
</feature>
<feature type="compositionally biased region" description="Low complexity" evidence="1">
    <location>
        <begin position="1"/>
        <end position="17"/>
    </location>
</feature>
<proteinExistence type="predicted"/>
<feature type="region of interest" description="Disordered" evidence="1">
    <location>
        <begin position="1"/>
        <end position="51"/>
    </location>
</feature>
<keyword evidence="2" id="KW-1133">Transmembrane helix</keyword>
<dbReference type="SUPFAM" id="SSF81995">
    <property type="entry name" value="beta-sandwich domain of Sec23/24"/>
    <property type="match status" value="1"/>
</dbReference>
<sequence length="270" mass="30202">MDENMNGNQQNGTNAGQPDGAAQNMNPNQQAYGGQQYYDPNQQAYGGQQYYDPNQQAYGGQQYYDPNQQAYGGQYGQQPQGNKPAGGGFDKVKNAIVNNKKIVIIAAAAVVALILIFNIIGGIAGHGKQSPKAVVKAYVNAVEKQSGKKMYKLIDKKIIKYIKDENDIDKEDMIEQLDDVMEYSGEALENQVGKVKSIKVKFKKIKKLKGSKLEDKKEDYEDDYDIKVSQVARVEATIKVKGKDDDVEEDITMYVYKRAGKWYLDFSSIY</sequence>
<reference evidence="3 4" key="1">
    <citation type="submission" date="2024-04" db="EMBL/GenBank/DDBJ databases">
        <title>Human intestinal bacterial collection.</title>
        <authorList>
            <person name="Pauvert C."/>
            <person name="Hitch T.C.A."/>
            <person name="Clavel T."/>
        </authorList>
    </citation>
    <scope>NUCLEOTIDE SEQUENCE [LARGE SCALE GENOMIC DNA]</scope>
    <source>
        <strain evidence="3 4">CLA-AA-H141</strain>
    </source>
</reference>
<keyword evidence="2" id="KW-0812">Transmembrane</keyword>
<protein>
    <recommendedName>
        <fullName evidence="5">DUF4878 domain-containing protein</fullName>
    </recommendedName>
</protein>
<accession>A0ABV1EIX1</accession>
<keyword evidence="2" id="KW-0472">Membrane</keyword>
<gene>
    <name evidence="3" type="ORF">AAAT04_10700</name>
</gene>